<dbReference type="SMART" id="SM00567">
    <property type="entry name" value="EZ_HEAT"/>
    <property type="match status" value="4"/>
</dbReference>
<name>A0A1I5EB85_9ACTN</name>
<organism evidence="1 2">
    <name type="scientific">Geodermatophilus obscurus</name>
    <dbReference type="NCBI Taxonomy" id="1861"/>
    <lineage>
        <taxon>Bacteria</taxon>
        <taxon>Bacillati</taxon>
        <taxon>Actinomycetota</taxon>
        <taxon>Actinomycetes</taxon>
        <taxon>Geodermatophilales</taxon>
        <taxon>Geodermatophilaceae</taxon>
        <taxon>Geodermatophilus</taxon>
    </lineage>
</organism>
<dbReference type="InterPro" id="IPR011989">
    <property type="entry name" value="ARM-like"/>
</dbReference>
<evidence type="ECO:0000313" key="1">
    <source>
        <dbReference type="EMBL" id="SFO08685.1"/>
    </source>
</evidence>
<dbReference type="SUPFAM" id="SSF48371">
    <property type="entry name" value="ARM repeat"/>
    <property type="match status" value="1"/>
</dbReference>
<proteinExistence type="predicted"/>
<dbReference type="Pfam" id="PF13646">
    <property type="entry name" value="HEAT_2"/>
    <property type="match status" value="2"/>
</dbReference>
<dbReference type="PANTHER" id="PTHR12697:SF5">
    <property type="entry name" value="DEOXYHYPUSINE HYDROXYLASE"/>
    <property type="match status" value="1"/>
</dbReference>
<dbReference type="OrthoDB" id="3884680at2"/>
<dbReference type="Proteomes" id="UP000183642">
    <property type="component" value="Unassembled WGS sequence"/>
</dbReference>
<dbReference type="InterPro" id="IPR004155">
    <property type="entry name" value="PBS_lyase_HEAT"/>
</dbReference>
<protein>
    <submittedName>
        <fullName evidence="1">HEAT repeat</fullName>
    </submittedName>
</protein>
<accession>A0A1I5EB85</accession>
<dbReference type="InterPro" id="IPR016024">
    <property type="entry name" value="ARM-type_fold"/>
</dbReference>
<gene>
    <name evidence="1" type="ORF">SAMN05660359_01292</name>
</gene>
<evidence type="ECO:0000313" key="2">
    <source>
        <dbReference type="Proteomes" id="UP000183642"/>
    </source>
</evidence>
<dbReference type="EMBL" id="FOWE01000003">
    <property type="protein sequence ID" value="SFO08685.1"/>
    <property type="molecule type" value="Genomic_DNA"/>
</dbReference>
<dbReference type="PANTHER" id="PTHR12697">
    <property type="entry name" value="PBS LYASE HEAT-LIKE PROTEIN"/>
    <property type="match status" value="1"/>
</dbReference>
<keyword evidence="2" id="KW-1185">Reference proteome</keyword>
<dbReference type="RefSeq" id="WP_075012725.1">
    <property type="nucleotide sequence ID" value="NZ_FOWE01000003.1"/>
</dbReference>
<dbReference type="AlphaFoldDB" id="A0A1I5EB85"/>
<reference evidence="2" key="1">
    <citation type="submission" date="2016-10" db="EMBL/GenBank/DDBJ databases">
        <authorList>
            <person name="Varghese N."/>
            <person name="Submissions S."/>
        </authorList>
    </citation>
    <scope>NUCLEOTIDE SEQUENCE [LARGE SCALE GENOMIC DNA]</scope>
    <source>
        <strain evidence="2">DSM 43161</strain>
    </source>
</reference>
<dbReference type="GO" id="GO:0016491">
    <property type="term" value="F:oxidoreductase activity"/>
    <property type="evidence" value="ECO:0007669"/>
    <property type="project" value="TreeGrafter"/>
</dbReference>
<dbReference type="Gene3D" id="1.25.10.10">
    <property type="entry name" value="Leucine-rich Repeat Variant"/>
    <property type="match status" value="2"/>
</dbReference>
<sequence>MSGLSLAAVVATAVLTGATLLLLAAVTVEHARRGRRQARDAARRAELTPLVYAALDGDDEDAQAGLEHAPAVLDDLVLDLLPQLRGADRVALGGVLVRRGVVARAAADLSARAPWRRGRAAALLGNAADTAHTAALTALLTDRSAAVRCAAARALGKAGDPEAALPLLRALSRSRRVPAGVIGMALLDLGTPVLPALRAALAAPPSAAAQALAADLLGLHGDLEAAGPLLARAAGRVQPLTVRRSAVTALGRLGSPAATPVLATVLAEPGSPALRRAAAEALGRIGDDAALAVLATAFTDSSAGSSSGDAAVRADCADALAGAGEEGRELLAASAWSSGPLGEAARAALSNRARPREARARTAA</sequence>